<evidence type="ECO:0000256" key="10">
    <source>
        <dbReference type="ARBA" id="ARBA00022842"/>
    </source>
</evidence>
<name>A0A932I2T0_UNCTE</name>
<dbReference type="Proteomes" id="UP000782312">
    <property type="component" value="Unassembled WGS sequence"/>
</dbReference>
<evidence type="ECO:0000256" key="7">
    <source>
        <dbReference type="ARBA" id="ARBA00022605"/>
    </source>
</evidence>
<keyword evidence="7 15" id="KW-0028">Amino-acid biosynthesis</keyword>
<dbReference type="InterPro" id="IPR005256">
    <property type="entry name" value="Anth_synth_I_PabB"/>
</dbReference>
<gene>
    <name evidence="15 19" type="primary">trpE</name>
    <name evidence="19" type="ORF">HYZ11_15690</name>
</gene>
<sequence length="506" mass="55816">MKSERYVPDRETFLRLAQQGNVVPVYREVLADLETPVSAYLKVADGPYAFLLESVEGGEKWGRYCFLGSRPAAVFESKGRKVRLTRGGRAESFEAEDPIEALREFMRQYKAVEVPGLPRFWGGAVGYMAYDAVRFIERLPGRAGDDLGLPELVFMITDSLIIFDHVTQRMKVVAHAHLDGAEPEAAYREAVARIERLVSRLQDAPAAPPQEPPAPPATRLSGHPVTGAKGLHSSFPRAGFEKAVARAVEMIHAGEAIQVVLAQRLESALDVHPFSIYRALRTVNPSPYMFYLALGETTLVGASPEVLVRLEGEKVEVRPIAGTRRRGKTEEEDRALAEELLADEKERAEHIMLVDLGRNDVGRVCERGTVRVTEQMTVERYSHVMHIVSNVVGKLDEGKDAFDVLRAAFPAGTVSGAPKVRAMEIIEELEPVRRGPYAGAVGYFGFGGNMDTCIAIRTLFAREGKLYLQVGAGIVADSKPEFEYEETINKARGTLRALELARTGLL</sequence>
<evidence type="ECO:0000256" key="13">
    <source>
        <dbReference type="ARBA" id="ARBA00025634"/>
    </source>
</evidence>
<evidence type="ECO:0000256" key="5">
    <source>
        <dbReference type="ARBA" id="ARBA00012266"/>
    </source>
</evidence>
<comment type="pathway">
    <text evidence="2 15">Amino-acid biosynthesis; L-tryptophan biosynthesis; L-tryptophan from chorismate: step 1/5.</text>
</comment>
<keyword evidence="10 15" id="KW-0460">Magnesium</keyword>
<evidence type="ECO:0000256" key="4">
    <source>
        <dbReference type="ARBA" id="ARBA00011575"/>
    </source>
</evidence>
<dbReference type="PRINTS" id="PR00095">
    <property type="entry name" value="ANTSNTHASEI"/>
</dbReference>
<dbReference type="InterPro" id="IPR005801">
    <property type="entry name" value="ADC_synthase"/>
</dbReference>
<protein>
    <recommendedName>
        <fullName evidence="6 15">Anthranilate synthase component 1</fullName>
        <ecNumber evidence="5 15">4.1.3.27</ecNumber>
    </recommendedName>
</protein>
<keyword evidence="8 15" id="KW-0479">Metal-binding</keyword>
<keyword evidence="12 15" id="KW-0456">Lyase</keyword>
<organism evidence="19 20">
    <name type="scientific">Tectimicrobiota bacterium</name>
    <dbReference type="NCBI Taxonomy" id="2528274"/>
    <lineage>
        <taxon>Bacteria</taxon>
        <taxon>Pseudomonadati</taxon>
        <taxon>Nitrospinota/Tectimicrobiota group</taxon>
        <taxon>Candidatus Tectimicrobiota</taxon>
    </lineage>
</organism>
<dbReference type="PANTHER" id="PTHR11236:SF48">
    <property type="entry name" value="ISOCHORISMATE SYNTHASE MENF"/>
    <property type="match status" value="1"/>
</dbReference>
<comment type="cofactor">
    <cofactor evidence="1 15">
        <name>Mg(2+)</name>
        <dbReference type="ChEBI" id="CHEBI:18420"/>
    </cofactor>
</comment>
<dbReference type="InterPro" id="IPR015890">
    <property type="entry name" value="Chorismate_C"/>
</dbReference>
<keyword evidence="11 15" id="KW-0057">Aromatic amino acid biosynthesis</keyword>
<dbReference type="Pfam" id="PF04715">
    <property type="entry name" value="Anth_synt_I_N"/>
    <property type="match status" value="1"/>
</dbReference>
<keyword evidence="9 15" id="KW-0822">Tryptophan biosynthesis</keyword>
<proteinExistence type="inferred from homology"/>
<evidence type="ECO:0000259" key="17">
    <source>
        <dbReference type="Pfam" id="PF00425"/>
    </source>
</evidence>
<comment type="catalytic activity">
    <reaction evidence="14 15">
        <text>chorismate + L-glutamine = anthranilate + pyruvate + L-glutamate + H(+)</text>
        <dbReference type="Rhea" id="RHEA:21732"/>
        <dbReference type="ChEBI" id="CHEBI:15361"/>
        <dbReference type="ChEBI" id="CHEBI:15378"/>
        <dbReference type="ChEBI" id="CHEBI:16567"/>
        <dbReference type="ChEBI" id="CHEBI:29748"/>
        <dbReference type="ChEBI" id="CHEBI:29985"/>
        <dbReference type="ChEBI" id="CHEBI:58359"/>
        <dbReference type="EC" id="4.1.3.27"/>
    </reaction>
</comment>
<evidence type="ECO:0000256" key="3">
    <source>
        <dbReference type="ARBA" id="ARBA00009562"/>
    </source>
</evidence>
<evidence type="ECO:0000256" key="12">
    <source>
        <dbReference type="ARBA" id="ARBA00023239"/>
    </source>
</evidence>
<comment type="caution">
    <text evidence="19">The sequence shown here is derived from an EMBL/GenBank/DDBJ whole genome shotgun (WGS) entry which is preliminary data.</text>
</comment>
<evidence type="ECO:0000256" key="15">
    <source>
        <dbReference type="RuleBase" id="RU364045"/>
    </source>
</evidence>
<dbReference type="InterPro" id="IPR006805">
    <property type="entry name" value="Anth_synth_I_N"/>
</dbReference>
<evidence type="ECO:0000256" key="2">
    <source>
        <dbReference type="ARBA" id="ARBA00004873"/>
    </source>
</evidence>
<feature type="domain" description="Chorismate-utilising enzyme C-terminal" evidence="17">
    <location>
        <begin position="238"/>
        <end position="490"/>
    </location>
</feature>
<evidence type="ECO:0000256" key="9">
    <source>
        <dbReference type="ARBA" id="ARBA00022822"/>
    </source>
</evidence>
<evidence type="ECO:0000256" key="11">
    <source>
        <dbReference type="ARBA" id="ARBA00023141"/>
    </source>
</evidence>
<comment type="similarity">
    <text evidence="3 15">Belongs to the anthranilate synthase component I family.</text>
</comment>
<evidence type="ECO:0000256" key="1">
    <source>
        <dbReference type="ARBA" id="ARBA00001946"/>
    </source>
</evidence>
<dbReference type="GO" id="GO:0046872">
    <property type="term" value="F:metal ion binding"/>
    <property type="evidence" value="ECO:0007669"/>
    <property type="project" value="UniProtKB-KW"/>
</dbReference>
<comment type="function">
    <text evidence="13 15">Part of a heterotetrameric complex that catalyzes the two-step biosynthesis of anthranilate, an intermediate in the biosynthesis of L-tryptophan. In the first step, the glutamine-binding beta subunit (TrpG) of anthranilate synthase (AS) provides the glutamine amidotransferase activity which generates ammonia as a substrate that, along with chorismate, is used in the second step, catalyzed by the large alpha subunit of AS (TrpE) to produce anthranilate. In the absence of TrpG, TrpE can synthesize anthranilate directly from chorismate and high concentrations of ammonia.</text>
</comment>
<dbReference type="InterPro" id="IPR019999">
    <property type="entry name" value="Anth_synth_I-like"/>
</dbReference>
<dbReference type="EMBL" id="JACPUR010000037">
    <property type="protein sequence ID" value="MBI3129048.1"/>
    <property type="molecule type" value="Genomic_DNA"/>
</dbReference>
<dbReference type="EC" id="4.1.3.27" evidence="5 15"/>
<dbReference type="NCBIfam" id="TIGR00564">
    <property type="entry name" value="trpE_most"/>
    <property type="match status" value="1"/>
</dbReference>
<evidence type="ECO:0000313" key="20">
    <source>
        <dbReference type="Proteomes" id="UP000782312"/>
    </source>
</evidence>
<feature type="compositionally biased region" description="Pro residues" evidence="16">
    <location>
        <begin position="206"/>
        <end position="216"/>
    </location>
</feature>
<dbReference type="GO" id="GO:0004049">
    <property type="term" value="F:anthranilate synthase activity"/>
    <property type="evidence" value="ECO:0007669"/>
    <property type="project" value="UniProtKB-EC"/>
</dbReference>
<feature type="region of interest" description="Disordered" evidence="16">
    <location>
        <begin position="203"/>
        <end position="233"/>
    </location>
</feature>
<dbReference type="PANTHER" id="PTHR11236">
    <property type="entry name" value="AMINOBENZOATE/ANTHRANILATE SYNTHASE"/>
    <property type="match status" value="1"/>
</dbReference>
<dbReference type="GO" id="GO:0000162">
    <property type="term" value="P:L-tryptophan biosynthetic process"/>
    <property type="evidence" value="ECO:0007669"/>
    <property type="project" value="UniProtKB-KW"/>
</dbReference>
<dbReference type="SUPFAM" id="SSF56322">
    <property type="entry name" value="ADC synthase"/>
    <property type="match status" value="1"/>
</dbReference>
<dbReference type="AlphaFoldDB" id="A0A932I2T0"/>
<evidence type="ECO:0000256" key="6">
    <source>
        <dbReference type="ARBA" id="ARBA00020653"/>
    </source>
</evidence>
<comment type="subunit">
    <text evidence="4 15">Heterotetramer consisting of two non-identical subunits: a beta subunit (TrpG) and a large alpha subunit (TrpE).</text>
</comment>
<accession>A0A932I2T0</accession>
<evidence type="ECO:0000256" key="8">
    <source>
        <dbReference type="ARBA" id="ARBA00022723"/>
    </source>
</evidence>
<evidence type="ECO:0000256" key="16">
    <source>
        <dbReference type="SAM" id="MobiDB-lite"/>
    </source>
</evidence>
<feature type="domain" description="Anthranilate synthase component I N-terminal" evidence="18">
    <location>
        <begin position="32"/>
        <end position="170"/>
    </location>
</feature>
<dbReference type="Gene3D" id="3.60.120.10">
    <property type="entry name" value="Anthranilate synthase"/>
    <property type="match status" value="1"/>
</dbReference>
<evidence type="ECO:0000313" key="19">
    <source>
        <dbReference type="EMBL" id="MBI3129048.1"/>
    </source>
</evidence>
<reference evidence="19" key="1">
    <citation type="submission" date="2020-07" db="EMBL/GenBank/DDBJ databases">
        <title>Huge and variable diversity of episymbiotic CPR bacteria and DPANN archaea in groundwater ecosystems.</title>
        <authorList>
            <person name="He C.Y."/>
            <person name="Keren R."/>
            <person name="Whittaker M."/>
            <person name="Farag I.F."/>
            <person name="Doudna J."/>
            <person name="Cate J.H.D."/>
            <person name="Banfield J.F."/>
        </authorList>
    </citation>
    <scope>NUCLEOTIDE SEQUENCE</scope>
    <source>
        <strain evidence="19">NC_groundwater_763_Ag_S-0.2um_68_21</strain>
    </source>
</reference>
<evidence type="ECO:0000256" key="14">
    <source>
        <dbReference type="ARBA" id="ARBA00047683"/>
    </source>
</evidence>
<evidence type="ECO:0000259" key="18">
    <source>
        <dbReference type="Pfam" id="PF04715"/>
    </source>
</evidence>
<dbReference type="Pfam" id="PF00425">
    <property type="entry name" value="Chorismate_bind"/>
    <property type="match status" value="1"/>
</dbReference>